<dbReference type="EMBL" id="BARS01016876">
    <property type="protein sequence ID" value="GAF91724.1"/>
    <property type="molecule type" value="Genomic_DNA"/>
</dbReference>
<gene>
    <name evidence="1" type="ORF">S01H1_27680</name>
</gene>
<proteinExistence type="predicted"/>
<dbReference type="AlphaFoldDB" id="X0TES6"/>
<organism evidence="1">
    <name type="scientific">marine sediment metagenome</name>
    <dbReference type="NCBI Taxonomy" id="412755"/>
    <lineage>
        <taxon>unclassified sequences</taxon>
        <taxon>metagenomes</taxon>
        <taxon>ecological metagenomes</taxon>
    </lineage>
</organism>
<feature type="non-terminal residue" evidence="1">
    <location>
        <position position="59"/>
    </location>
</feature>
<accession>X0TES6</accession>
<sequence>MRKMFLLCLTILLSFSLVFLSISSESAGKQEGNILQEEFVPNEVLVRFKKDVHKNIIQN</sequence>
<evidence type="ECO:0000313" key="1">
    <source>
        <dbReference type="EMBL" id="GAF91724.1"/>
    </source>
</evidence>
<reference evidence="1" key="1">
    <citation type="journal article" date="2014" name="Front. Microbiol.">
        <title>High frequency of phylogenetically diverse reductive dehalogenase-homologous genes in deep subseafloor sedimentary metagenomes.</title>
        <authorList>
            <person name="Kawai M."/>
            <person name="Futagami T."/>
            <person name="Toyoda A."/>
            <person name="Takaki Y."/>
            <person name="Nishi S."/>
            <person name="Hori S."/>
            <person name="Arai W."/>
            <person name="Tsubouchi T."/>
            <person name="Morono Y."/>
            <person name="Uchiyama I."/>
            <person name="Ito T."/>
            <person name="Fujiyama A."/>
            <person name="Inagaki F."/>
            <person name="Takami H."/>
        </authorList>
    </citation>
    <scope>NUCLEOTIDE SEQUENCE</scope>
    <source>
        <strain evidence="1">Expedition CK06-06</strain>
    </source>
</reference>
<comment type="caution">
    <text evidence="1">The sequence shown here is derived from an EMBL/GenBank/DDBJ whole genome shotgun (WGS) entry which is preliminary data.</text>
</comment>
<protein>
    <submittedName>
        <fullName evidence="1">Uncharacterized protein</fullName>
    </submittedName>
</protein>
<name>X0TES6_9ZZZZ</name>